<dbReference type="AlphaFoldDB" id="A0A382J9L0"/>
<organism evidence="1">
    <name type="scientific">marine metagenome</name>
    <dbReference type="NCBI Taxonomy" id="408172"/>
    <lineage>
        <taxon>unclassified sequences</taxon>
        <taxon>metagenomes</taxon>
        <taxon>ecological metagenomes</taxon>
    </lineage>
</organism>
<protein>
    <submittedName>
        <fullName evidence="1">Uncharacterized protein</fullName>
    </submittedName>
</protein>
<dbReference type="EMBL" id="UINC01072564">
    <property type="protein sequence ID" value="SVC08299.1"/>
    <property type="molecule type" value="Genomic_DNA"/>
</dbReference>
<feature type="non-terminal residue" evidence="1">
    <location>
        <position position="54"/>
    </location>
</feature>
<proteinExistence type="predicted"/>
<gene>
    <name evidence="1" type="ORF">METZ01_LOCUS261153</name>
</gene>
<evidence type="ECO:0000313" key="1">
    <source>
        <dbReference type="EMBL" id="SVC08299.1"/>
    </source>
</evidence>
<accession>A0A382J9L0</accession>
<sequence>MATSPRIVTSNVVLPANRVSAFSSVAKADSAPIEEVDQYSAIINKEEPYYYENL</sequence>
<name>A0A382J9L0_9ZZZZ</name>
<reference evidence="1" key="1">
    <citation type="submission" date="2018-05" db="EMBL/GenBank/DDBJ databases">
        <authorList>
            <person name="Lanie J.A."/>
            <person name="Ng W.-L."/>
            <person name="Kazmierczak K.M."/>
            <person name="Andrzejewski T.M."/>
            <person name="Davidsen T.M."/>
            <person name="Wayne K.J."/>
            <person name="Tettelin H."/>
            <person name="Glass J.I."/>
            <person name="Rusch D."/>
            <person name="Podicherti R."/>
            <person name="Tsui H.-C.T."/>
            <person name="Winkler M.E."/>
        </authorList>
    </citation>
    <scope>NUCLEOTIDE SEQUENCE</scope>
</reference>